<dbReference type="SUPFAM" id="SSF47459">
    <property type="entry name" value="HLH, helix-loop-helix DNA-binding domain"/>
    <property type="match status" value="1"/>
</dbReference>
<dbReference type="CDD" id="cd02601">
    <property type="entry name" value="HAD_Eya"/>
    <property type="match status" value="1"/>
</dbReference>
<evidence type="ECO:0000256" key="1">
    <source>
        <dbReference type="ARBA" id="ARBA00004123"/>
    </source>
</evidence>
<dbReference type="NCBIfam" id="TIGR01658">
    <property type="entry name" value="EYA-cons_domain"/>
    <property type="match status" value="1"/>
</dbReference>
<gene>
    <name evidence="19" type="ORF">ROHU_034658</name>
</gene>
<dbReference type="FunFam" id="3.40.50.12350:FF:000001">
    <property type="entry name" value="Eyes absent homolog"/>
    <property type="match status" value="1"/>
</dbReference>
<feature type="domain" description="BHLH" evidence="18">
    <location>
        <begin position="76"/>
        <end position="128"/>
    </location>
</feature>
<feature type="binding site" evidence="15">
    <location>
        <position position="443"/>
    </location>
    <ligand>
        <name>Mg(2+)</name>
        <dbReference type="ChEBI" id="CHEBI:18420"/>
    </ligand>
</feature>
<dbReference type="InterPro" id="IPR036638">
    <property type="entry name" value="HLH_DNA-bd_sf"/>
</dbReference>
<comment type="subcellular location">
    <subcellularLocation>
        <location evidence="1">Nucleus</location>
    </subcellularLocation>
</comment>
<dbReference type="Proteomes" id="UP000290572">
    <property type="component" value="Unassembled WGS sequence"/>
</dbReference>
<evidence type="ECO:0000259" key="18">
    <source>
        <dbReference type="PROSITE" id="PS50888"/>
    </source>
</evidence>
<feature type="compositionally biased region" description="Polar residues" evidence="17">
    <location>
        <begin position="199"/>
        <end position="228"/>
    </location>
</feature>
<feature type="compositionally biased region" description="Polar residues" evidence="17">
    <location>
        <begin position="31"/>
        <end position="44"/>
    </location>
</feature>
<keyword evidence="5 16" id="KW-0378">Hydrolase</keyword>
<protein>
    <recommendedName>
        <fullName evidence="16">Eyes absent homolog</fullName>
        <ecNumber evidence="16">3.1.3.48</ecNumber>
    </recommendedName>
</protein>
<dbReference type="GO" id="GO:0014706">
    <property type="term" value="P:striated muscle tissue development"/>
    <property type="evidence" value="ECO:0007669"/>
    <property type="project" value="UniProtKB-ARBA"/>
</dbReference>
<dbReference type="GO" id="GO:0046872">
    <property type="term" value="F:metal ion binding"/>
    <property type="evidence" value="ECO:0007669"/>
    <property type="project" value="UniProtKB-KW"/>
</dbReference>
<dbReference type="CDD" id="cd19704">
    <property type="entry name" value="bHLH_TS_TCF21_capsulin"/>
    <property type="match status" value="1"/>
</dbReference>
<dbReference type="GO" id="GO:2001240">
    <property type="term" value="P:negative regulation of extrinsic apoptotic signaling pathway in absence of ligand"/>
    <property type="evidence" value="ECO:0007669"/>
    <property type="project" value="TreeGrafter"/>
</dbReference>
<organism evidence="19 20">
    <name type="scientific">Labeo rohita</name>
    <name type="common">Indian major carp</name>
    <name type="synonym">Cyprinus rohita</name>
    <dbReference type="NCBI Taxonomy" id="84645"/>
    <lineage>
        <taxon>Eukaryota</taxon>
        <taxon>Metazoa</taxon>
        <taxon>Chordata</taxon>
        <taxon>Craniata</taxon>
        <taxon>Vertebrata</taxon>
        <taxon>Euteleostomi</taxon>
        <taxon>Actinopterygii</taxon>
        <taxon>Neopterygii</taxon>
        <taxon>Teleostei</taxon>
        <taxon>Ostariophysi</taxon>
        <taxon>Cypriniformes</taxon>
        <taxon>Cyprinidae</taxon>
        <taxon>Labeoninae</taxon>
        <taxon>Labeonini</taxon>
        <taxon>Labeo</taxon>
    </lineage>
</organism>
<dbReference type="Gene3D" id="4.10.280.10">
    <property type="entry name" value="Helix-loop-helix DNA-binding domain"/>
    <property type="match status" value="1"/>
</dbReference>
<dbReference type="AlphaFoldDB" id="A0A498L3U0"/>
<dbReference type="STRING" id="84645.A0A498L3U0"/>
<sequence>MSTGSISDVDEFHESELLDGLLKFGSGKDPGTSNESTEDSSNCEGASVTECTGKRRKSAAMRKSAPNGVAQEGKQVQRNAANARERARMRVLSKAFSRLKTTLPWVPPDTKLSKLDTLRLASSYIAHLRQILANDKYENGYIHPVNLPGLEPCCIFKVKKSTTDSHAPDPVDNRALEMQDLTDPQHSGSDSTSKLDKNILSNNITTNGTGVKSEPLNSSEAVSSAGDTGLDTYTGSVISSSGFSPRPAHQYSPPLYPSKPYPHILSTPVAPPMSAYTGQSQFTSMQQSTVYTPYSQTTPPYSLSTYAGSGFTTSPGLYTSNNSNPGNFTTQQEYPSYTAFGQNQYAQYYSTSSYGSYMTSNSSLDGTGSVSTYQLQDSTPIMTGQAADLNPGEFEAGQSPSTPIKEMEDRACRGGGAKARGRGRKTNPSPPPDSDLERVFVWDLDETIIVFHSLLTGSYAQKYGKDPPLAVTLGLRMEEMIFNLADTHLFFNDLEECDQVHIDDASSDDNGQDLSTYSFATDGFHAAATSASLCLATGVRGGVDWMRKLAFRYRRVKELYCTYKNNVGGLLGPAKREAWLQLRAEVEALTDSWLTTALKSLSIISSRSNCVNVLVTTTQLIPALAKVLLYSLGSVFPIENIYSATKIGKESCFERVMQRFGRKVVYVVIGDGVEEEQAAAKIPSDLEHSYSTEVLSSCNFR</sequence>
<dbReference type="InterPro" id="IPR042577">
    <property type="entry name" value="EYA_dom_metazoan"/>
</dbReference>
<evidence type="ECO:0000313" key="20">
    <source>
        <dbReference type="Proteomes" id="UP000290572"/>
    </source>
</evidence>
<evidence type="ECO:0000256" key="12">
    <source>
        <dbReference type="ARBA" id="ARBA00023242"/>
    </source>
</evidence>
<dbReference type="InterPro" id="IPR011598">
    <property type="entry name" value="bHLH_dom"/>
</dbReference>
<keyword evidence="4 15" id="KW-0479">Metal-binding</keyword>
<dbReference type="GO" id="GO:0004725">
    <property type="term" value="F:protein tyrosine phosphatase activity"/>
    <property type="evidence" value="ECO:0007669"/>
    <property type="project" value="UniProtKB-EC"/>
</dbReference>
<dbReference type="GO" id="GO:0045739">
    <property type="term" value="P:positive regulation of DNA repair"/>
    <property type="evidence" value="ECO:0007669"/>
    <property type="project" value="TreeGrafter"/>
</dbReference>
<evidence type="ECO:0000256" key="13">
    <source>
        <dbReference type="ARBA" id="ARBA00051722"/>
    </source>
</evidence>
<feature type="compositionally biased region" description="Polar residues" evidence="17">
    <location>
        <begin position="182"/>
        <end position="192"/>
    </location>
</feature>
<evidence type="ECO:0000256" key="5">
    <source>
        <dbReference type="ARBA" id="ARBA00022801"/>
    </source>
</evidence>
<dbReference type="GO" id="GO:0046983">
    <property type="term" value="F:protein dimerization activity"/>
    <property type="evidence" value="ECO:0007669"/>
    <property type="project" value="InterPro"/>
</dbReference>
<feature type="active site" description="Nucleophile" evidence="14">
    <location>
        <position position="443"/>
    </location>
</feature>
<dbReference type="InterPro" id="IPR028472">
    <property type="entry name" value="EYA"/>
</dbReference>
<keyword evidence="8 16" id="KW-0805">Transcription regulation</keyword>
<dbReference type="PROSITE" id="PS50888">
    <property type="entry name" value="BHLH"/>
    <property type="match status" value="1"/>
</dbReference>
<keyword evidence="11" id="KW-0804">Transcription</keyword>
<feature type="region of interest" description="Disordered" evidence="17">
    <location>
        <begin position="21"/>
        <end position="84"/>
    </location>
</feature>
<evidence type="ECO:0000256" key="8">
    <source>
        <dbReference type="ARBA" id="ARBA00023015"/>
    </source>
</evidence>
<dbReference type="PANTHER" id="PTHR10190:SF17">
    <property type="entry name" value="EYES ABSENT HOMOLOG 4"/>
    <property type="match status" value="1"/>
</dbReference>
<feature type="binding site" evidence="15">
    <location>
        <position position="445"/>
    </location>
    <ligand>
        <name>Mg(2+)</name>
        <dbReference type="ChEBI" id="CHEBI:18420"/>
    </ligand>
</feature>
<comment type="catalytic activity">
    <reaction evidence="13 16">
        <text>O-phospho-L-tyrosyl-[protein] + H2O = L-tyrosyl-[protein] + phosphate</text>
        <dbReference type="Rhea" id="RHEA:10684"/>
        <dbReference type="Rhea" id="RHEA-COMP:10136"/>
        <dbReference type="Rhea" id="RHEA-COMP:20101"/>
        <dbReference type="ChEBI" id="CHEBI:15377"/>
        <dbReference type="ChEBI" id="CHEBI:43474"/>
        <dbReference type="ChEBI" id="CHEBI:46858"/>
        <dbReference type="ChEBI" id="CHEBI:61978"/>
        <dbReference type="EC" id="3.1.3.48"/>
    </reaction>
</comment>
<dbReference type="PANTHER" id="PTHR10190">
    <property type="entry name" value="EYES ABSENT"/>
    <property type="match status" value="1"/>
</dbReference>
<evidence type="ECO:0000256" key="16">
    <source>
        <dbReference type="RuleBase" id="RU362036"/>
    </source>
</evidence>
<dbReference type="GO" id="GO:0003677">
    <property type="term" value="F:DNA binding"/>
    <property type="evidence" value="ECO:0007669"/>
    <property type="project" value="UniProtKB-KW"/>
</dbReference>
<comment type="similarity">
    <text evidence="2 16">Belongs to the HAD-like hydrolase superfamily. EYA family.</text>
</comment>
<comment type="cofactor">
    <cofactor evidence="15 16">
        <name>Mg(2+)</name>
        <dbReference type="ChEBI" id="CHEBI:18420"/>
    </cofactor>
    <text evidence="15 16">Binds 1 Mg(2+) ion per subunit.</text>
</comment>
<evidence type="ECO:0000256" key="7">
    <source>
        <dbReference type="ARBA" id="ARBA00022912"/>
    </source>
</evidence>
<reference evidence="19 20" key="1">
    <citation type="submission" date="2018-03" db="EMBL/GenBank/DDBJ databases">
        <title>Draft genome sequence of Rohu Carp (Labeo rohita).</title>
        <authorList>
            <person name="Das P."/>
            <person name="Kushwaha B."/>
            <person name="Joshi C.G."/>
            <person name="Kumar D."/>
            <person name="Nagpure N.S."/>
            <person name="Sahoo L."/>
            <person name="Das S.P."/>
            <person name="Bit A."/>
            <person name="Patnaik S."/>
            <person name="Meher P.K."/>
            <person name="Jayasankar P."/>
            <person name="Koringa P.G."/>
            <person name="Patel N.V."/>
            <person name="Hinsu A.T."/>
            <person name="Kumar R."/>
            <person name="Pandey M."/>
            <person name="Agarwal S."/>
            <person name="Srivastava S."/>
            <person name="Singh M."/>
            <person name="Iquebal M.A."/>
            <person name="Jaiswal S."/>
            <person name="Angadi U.B."/>
            <person name="Kumar N."/>
            <person name="Raza M."/>
            <person name="Shah T.M."/>
            <person name="Rai A."/>
            <person name="Jena J.K."/>
        </authorList>
    </citation>
    <scope>NUCLEOTIDE SEQUENCE [LARGE SCALE GENOMIC DNA]</scope>
    <source>
        <strain evidence="19">DASCIFA01</strain>
        <tissue evidence="19">Testis</tissue>
    </source>
</reference>
<proteinExistence type="inferred from homology"/>
<evidence type="ECO:0000256" key="2">
    <source>
        <dbReference type="ARBA" id="ARBA00010501"/>
    </source>
</evidence>
<feature type="binding site" evidence="15">
    <location>
        <position position="671"/>
    </location>
    <ligand>
        <name>Mg(2+)</name>
        <dbReference type="ChEBI" id="CHEBI:18420"/>
    </ligand>
</feature>
<evidence type="ECO:0000256" key="3">
    <source>
        <dbReference type="ARBA" id="ARBA00022473"/>
    </source>
</evidence>
<keyword evidence="20" id="KW-1185">Reference proteome</keyword>
<dbReference type="SFLD" id="SFLDS00003">
    <property type="entry name" value="Haloacid_Dehalogenase"/>
    <property type="match status" value="1"/>
</dbReference>
<dbReference type="GO" id="GO:0030154">
    <property type="term" value="P:cell differentiation"/>
    <property type="evidence" value="ECO:0007669"/>
    <property type="project" value="TreeGrafter"/>
</dbReference>
<keyword evidence="7 16" id="KW-0904">Protein phosphatase</keyword>
<keyword evidence="3" id="KW-0217">Developmental protein</keyword>
<evidence type="ECO:0000256" key="11">
    <source>
        <dbReference type="ARBA" id="ARBA00023163"/>
    </source>
</evidence>
<dbReference type="InterPro" id="IPR006545">
    <property type="entry name" value="EYA_dom"/>
</dbReference>
<keyword evidence="10" id="KW-0010">Activator</keyword>
<feature type="active site" description="Proton donor" evidence="14">
    <location>
        <position position="445"/>
    </location>
</feature>
<evidence type="ECO:0000256" key="6">
    <source>
        <dbReference type="ARBA" id="ARBA00022842"/>
    </source>
</evidence>
<feature type="region of interest" description="Disordered" evidence="17">
    <location>
        <begin position="181"/>
        <end position="228"/>
    </location>
</feature>
<dbReference type="InterPro" id="IPR038102">
    <property type="entry name" value="EYA_dom_sf"/>
</dbReference>
<evidence type="ECO:0000256" key="14">
    <source>
        <dbReference type="PIRSR" id="PIRSR628472-1"/>
    </source>
</evidence>
<dbReference type="Pfam" id="PF00702">
    <property type="entry name" value="Hydrolase"/>
    <property type="match status" value="1"/>
</dbReference>
<evidence type="ECO:0000256" key="4">
    <source>
        <dbReference type="ARBA" id="ARBA00022723"/>
    </source>
</evidence>
<dbReference type="EC" id="3.1.3.48" evidence="16"/>
<dbReference type="Pfam" id="PF00010">
    <property type="entry name" value="HLH"/>
    <property type="match status" value="1"/>
</dbReference>
<dbReference type="FunFam" id="4.10.280.10:FF:000010">
    <property type="entry name" value="Scleraxis bHLH transcription factor"/>
    <property type="match status" value="1"/>
</dbReference>
<accession>A0A498L3U0</accession>
<keyword evidence="6 15" id="KW-0460">Magnesium</keyword>
<evidence type="ECO:0000256" key="17">
    <source>
        <dbReference type="SAM" id="MobiDB-lite"/>
    </source>
</evidence>
<dbReference type="SMART" id="SM00353">
    <property type="entry name" value="HLH"/>
    <property type="match status" value="1"/>
</dbReference>
<keyword evidence="12" id="KW-0539">Nucleus</keyword>
<dbReference type="GO" id="GO:0005634">
    <property type="term" value="C:nucleus"/>
    <property type="evidence" value="ECO:0007669"/>
    <property type="project" value="UniProtKB-SubCell"/>
</dbReference>
<name>A0A498L3U0_LABRO</name>
<evidence type="ECO:0000256" key="10">
    <source>
        <dbReference type="ARBA" id="ARBA00023159"/>
    </source>
</evidence>
<comment type="caution">
    <text evidence="19">The sequence shown here is derived from an EMBL/GenBank/DDBJ whole genome shotgun (WGS) entry which is preliminary data.</text>
</comment>
<evidence type="ECO:0000256" key="9">
    <source>
        <dbReference type="ARBA" id="ARBA00023125"/>
    </source>
</evidence>
<dbReference type="SFLD" id="SFLDG01129">
    <property type="entry name" value="C1.5:_HAD__Beta-PGM__Phosphata"/>
    <property type="match status" value="1"/>
</dbReference>
<keyword evidence="9" id="KW-0238">DNA-binding</keyword>
<dbReference type="Gene3D" id="3.40.50.12350">
    <property type="match status" value="1"/>
</dbReference>
<dbReference type="EMBL" id="QBIY01013490">
    <property type="protein sequence ID" value="RXN03072.1"/>
    <property type="molecule type" value="Genomic_DNA"/>
</dbReference>
<feature type="region of interest" description="Disordered" evidence="17">
    <location>
        <begin position="391"/>
        <end position="436"/>
    </location>
</feature>
<evidence type="ECO:0000256" key="15">
    <source>
        <dbReference type="PIRSR" id="PIRSR628472-2"/>
    </source>
</evidence>
<evidence type="ECO:0000313" key="19">
    <source>
        <dbReference type="EMBL" id="RXN03072.1"/>
    </source>
</evidence>